<reference evidence="3 4" key="1">
    <citation type="submission" date="2018-08" db="EMBL/GenBank/DDBJ databases">
        <title>Isolation, diversity and antifungal activity of Actinobacteria from wheat.</title>
        <authorList>
            <person name="Han C."/>
        </authorList>
    </citation>
    <scope>NUCLEOTIDE SEQUENCE [LARGE SCALE GENOMIC DNA]</scope>
    <source>
        <strain evidence="3 4">NEAU-YY421</strain>
    </source>
</reference>
<dbReference type="OrthoDB" id="525039at2"/>
<evidence type="ECO:0000313" key="3">
    <source>
        <dbReference type="EMBL" id="RFU86128.1"/>
    </source>
</evidence>
<dbReference type="InterPro" id="IPR005754">
    <property type="entry name" value="Sortase"/>
</dbReference>
<dbReference type="SUPFAM" id="SSF63817">
    <property type="entry name" value="Sortase"/>
    <property type="match status" value="1"/>
</dbReference>
<feature type="compositionally biased region" description="Low complexity" evidence="2">
    <location>
        <begin position="40"/>
        <end position="55"/>
    </location>
</feature>
<dbReference type="NCBIfam" id="NF033748">
    <property type="entry name" value="class_F_sortase"/>
    <property type="match status" value="1"/>
</dbReference>
<dbReference type="CDD" id="cd05829">
    <property type="entry name" value="Sortase_F"/>
    <property type="match status" value="1"/>
</dbReference>
<proteinExistence type="predicted"/>
<organism evidence="3 4">
    <name type="scientific">Streptomyces triticagri</name>
    <dbReference type="NCBI Taxonomy" id="2293568"/>
    <lineage>
        <taxon>Bacteria</taxon>
        <taxon>Bacillati</taxon>
        <taxon>Actinomycetota</taxon>
        <taxon>Actinomycetes</taxon>
        <taxon>Kitasatosporales</taxon>
        <taxon>Streptomycetaceae</taxon>
        <taxon>Streptomyces</taxon>
    </lineage>
</organism>
<name>A0A372M5C1_9ACTN</name>
<evidence type="ECO:0000256" key="2">
    <source>
        <dbReference type="SAM" id="MobiDB-lite"/>
    </source>
</evidence>
<protein>
    <submittedName>
        <fullName evidence="3">Class F sortase</fullName>
    </submittedName>
</protein>
<evidence type="ECO:0000256" key="1">
    <source>
        <dbReference type="ARBA" id="ARBA00022801"/>
    </source>
</evidence>
<dbReference type="Gene3D" id="2.40.260.10">
    <property type="entry name" value="Sortase"/>
    <property type="match status" value="1"/>
</dbReference>
<dbReference type="InterPro" id="IPR042001">
    <property type="entry name" value="Sortase_F"/>
</dbReference>
<dbReference type="EMBL" id="QUAK01000075">
    <property type="protein sequence ID" value="RFU86128.1"/>
    <property type="molecule type" value="Genomic_DNA"/>
</dbReference>
<keyword evidence="1" id="KW-0378">Hydrolase</keyword>
<dbReference type="AlphaFoldDB" id="A0A372M5C1"/>
<feature type="region of interest" description="Disordered" evidence="2">
    <location>
        <begin position="36"/>
        <end position="58"/>
    </location>
</feature>
<dbReference type="Pfam" id="PF04203">
    <property type="entry name" value="Sortase"/>
    <property type="match status" value="1"/>
</dbReference>
<evidence type="ECO:0000313" key="4">
    <source>
        <dbReference type="Proteomes" id="UP000263094"/>
    </source>
</evidence>
<dbReference type="RefSeq" id="WP_128556216.1">
    <property type="nucleotide sequence ID" value="NZ_QUAK01000075.1"/>
</dbReference>
<dbReference type="GO" id="GO:0016787">
    <property type="term" value="F:hydrolase activity"/>
    <property type="evidence" value="ECO:0007669"/>
    <property type="project" value="UniProtKB-KW"/>
</dbReference>
<comment type="caution">
    <text evidence="3">The sequence shown here is derived from an EMBL/GenBank/DDBJ whole genome shotgun (WGS) entry which is preliminary data.</text>
</comment>
<sequence>MAHRTSGRVGYVEGVLVTALAVVAFAFTSAEPIGGPPQPTAAAGQTAQQPAGTTASPLAASRPLRVVVPAIGVDAPLTDLGIEQSGRLASPPEDEPDTAGWWADGPAPGTRGTAIIAGHVDVPGGPAVFYNLGALTPGTPIAVPRADGTTAHFRTTSVDVYDADDFPDDKVYADTDRPELRLITCGGGYDKKRRQYNGNVVVTAHLTTAPT</sequence>
<dbReference type="InterPro" id="IPR023365">
    <property type="entry name" value="Sortase_dom-sf"/>
</dbReference>
<accession>A0A372M5C1</accession>
<dbReference type="Proteomes" id="UP000263094">
    <property type="component" value="Unassembled WGS sequence"/>
</dbReference>
<keyword evidence="4" id="KW-1185">Reference proteome</keyword>
<gene>
    <name evidence="3" type="ORF">DY218_13430</name>
</gene>